<keyword evidence="1" id="KW-1133">Transmembrane helix</keyword>
<dbReference type="EMBL" id="FNFL01000006">
    <property type="protein sequence ID" value="SDK42384.1"/>
    <property type="molecule type" value="Genomic_DNA"/>
</dbReference>
<sequence length="90" mass="10456">MTINLILFVYLAAINVAAWIVMWLDKRRAVKRQWRIPEKTLWLLAIIGGAAGSFAAMHTFKHKTRRFGFRFGLPALVLLQLYLFVVYSNM</sequence>
<evidence type="ECO:0000313" key="3">
    <source>
        <dbReference type="Proteomes" id="UP000198694"/>
    </source>
</evidence>
<feature type="transmembrane region" description="Helical" evidence="1">
    <location>
        <begin position="40"/>
        <end position="61"/>
    </location>
</feature>
<dbReference type="AlphaFoldDB" id="A0A1G9BT79"/>
<dbReference type="Pfam" id="PF06961">
    <property type="entry name" value="DUF1294"/>
    <property type="match status" value="1"/>
</dbReference>
<keyword evidence="1" id="KW-0812">Transmembrane</keyword>
<reference evidence="2 3" key="1">
    <citation type="submission" date="2016-10" db="EMBL/GenBank/DDBJ databases">
        <authorList>
            <person name="de Groot N.N."/>
        </authorList>
    </citation>
    <scope>NUCLEOTIDE SEQUENCE [LARGE SCALE GENOMIC DNA]</scope>
    <source>
        <strain evidence="2 3">CGMCC 1.6502</strain>
    </source>
</reference>
<dbReference type="InterPro" id="IPR010718">
    <property type="entry name" value="DUF1294"/>
</dbReference>
<dbReference type="STRING" id="407036.SAMN05216243_3105"/>
<keyword evidence="3" id="KW-1185">Reference proteome</keyword>
<dbReference type="OrthoDB" id="1698854at2"/>
<keyword evidence="1" id="KW-0472">Membrane</keyword>
<organism evidence="2 3">
    <name type="scientific">Sediminibacillus albus</name>
    <dbReference type="NCBI Taxonomy" id="407036"/>
    <lineage>
        <taxon>Bacteria</taxon>
        <taxon>Bacillati</taxon>
        <taxon>Bacillota</taxon>
        <taxon>Bacilli</taxon>
        <taxon>Bacillales</taxon>
        <taxon>Bacillaceae</taxon>
        <taxon>Sediminibacillus</taxon>
    </lineage>
</organism>
<protein>
    <submittedName>
        <fullName evidence="2">Uncharacterized membrane protein YsdA, DUF1294 family</fullName>
    </submittedName>
</protein>
<evidence type="ECO:0000256" key="1">
    <source>
        <dbReference type="SAM" id="Phobius"/>
    </source>
</evidence>
<proteinExistence type="predicted"/>
<feature type="transmembrane region" description="Helical" evidence="1">
    <location>
        <begin position="67"/>
        <end position="87"/>
    </location>
</feature>
<name>A0A1G9BT79_9BACI</name>
<dbReference type="Proteomes" id="UP000198694">
    <property type="component" value="Unassembled WGS sequence"/>
</dbReference>
<feature type="transmembrane region" description="Helical" evidence="1">
    <location>
        <begin position="6"/>
        <end position="24"/>
    </location>
</feature>
<accession>A0A1G9BT79</accession>
<gene>
    <name evidence="2" type="ORF">SAMN05216243_3105</name>
</gene>
<dbReference type="RefSeq" id="WP_093216086.1">
    <property type="nucleotide sequence ID" value="NZ_FNFL01000006.1"/>
</dbReference>
<evidence type="ECO:0000313" key="2">
    <source>
        <dbReference type="EMBL" id="SDK42384.1"/>
    </source>
</evidence>